<sequence>MLSVPYGASGISPALAGGVGGFGSPAIGGFGGIGGIGGVHPVARQMAAAQQHQATQHPLTTMAALGGGLGGIGGFGIGGMGPVGGMGGVRGFGAVGDVGDLLEVAKDLLVDRTRDTFQFNVIHDLIDARTHGRQTDRVLAAAAQGVPVGMQQLVQALVADRQLDDAADCVIRTAANDAKYNRRADEILSNLLSGNPHVRRTDEAIKNTKDDAYDALLDQMALAVVAAAMQANPWIGRQKATEQLIAAREIMTPGVLASGAGAAAGLGGVAESPALQLLHTLAPVVLSLRASGLGNANIIEHLVHGCMSPTGMCPVVPGIGGIGSGMGGILGGFGVPAVGMGGLLGGLGVPAMGSIGGFGVPAMGSIGGFGVPAMGSIGGFGVPAMGSIGGFGVPAMGSIGGFGVPAMGSIGGFGMPAMGGMLGHQGINALVGMHGGLGGAWAC</sequence>
<reference evidence="1 2" key="1">
    <citation type="submission" date="2023-09" db="EMBL/GenBank/DDBJ databases">
        <title>Pangenome analysis of Batrachochytrium dendrobatidis and related Chytrids.</title>
        <authorList>
            <person name="Yacoub M.N."/>
            <person name="Stajich J.E."/>
            <person name="James T.Y."/>
        </authorList>
    </citation>
    <scope>NUCLEOTIDE SEQUENCE [LARGE SCALE GENOMIC DNA]</scope>
    <source>
        <strain evidence="1 2">JEL0888</strain>
    </source>
</reference>
<accession>A0ABR4NKF1</accession>
<keyword evidence="2" id="KW-1185">Reference proteome</keyword>
<name>A0ABR4NKF1_9FUNG</name>
<gene>
    <name evidence="1" type="ORF">HK105_200826</name>
</gene>
<evidence type="ECO:0000313" key="1">
    <source>
        <dbReference type="EMBL" id="KAL2919909.1"/>
    </source>
</evidence>
<evidence type="ECO:0000313" key="2">
    <source>
        <dbReference type="Proteomes" id="UP001527925"/>
    </source>
</evidence>
<protein>
    <submittedName>
        <fullName evidence="1">Uncharacterized protein</fullName>
    </submittedName>
</protein>
<dbReference type="Proteomes" id="UP001527925">
    <property type="component" value="Unassembled WGS sequence"/>
</dbReference>
<proteinExistence type="predicted"/>
<comment type="caution">
    <text evidence="1">The sequence shown here is derived from an EMBL/GenBank/DDBJ whole genome shotgun (WGS) entry which is preliminary data.</text>
</comment>
<dbReference type="EMBL" id="JADGIZ020000002">
    <property type="protein sequence ID" value="KAL2919909.1"/>
    <property type="molecule type" value="Genomic_DNA"/>
</dbReference>
<organism evidence="1 2">
    <name type="scientific">Polyrhizophydium stewartii</name>
    <dbReference type="NCBI Taxonomy" id="2732419"/>
    <lineage>
        <taxon>Eukaryota</taxon>
        <taxon>Fungi</taxon>
        <taxon>Fungi incertae sedis</taxon>
        <taxon>Chytridiomycota</taxon>
        <taxon>Chytridiomycota incertae sedis</taxon>
        <taxon>Chytridiomycetes</taxon>
        <taxon>Rhizophydiales</taxon>
        <taxon>Rhizophydiales incertae sedis</taxon>
        <taxon>Polyrhizophydium</taxon>
    </lineage>
</organism>